<dbReference type="CDD" id="cd02981">
    <property type="entry name" value="PDI_b_family"/>
    <property type="match status" value="1"/>
</dbReference>
<proteinExistence type="inferred from homology"/>
<dbReference type="EMBL" id="UZAU01000084">
    <property type="status" value="NOT_ANNOTATED_CDS"/>
    <property type="molecule type" value="Genomic_DNA"/>
</dbReference>
<dbReference type="PANTHER" id="PTHR18929">
    <property type="entry name" value="PROTEIN DISULFIDE ISOMERASE"/>
    <property type="match status" value="1"/>
</dbReference>
<comment type="subcellular location">
    <subcellularLocation>
        <location evidence="2">Endoplasmic reticulum lumen</location>
    </subcellularLocation>
</comment>
<dbReference type="GO" id="GO:0006457">
    <property type="term" value="P:protein folding"/>
    <property type="evidence" value="ECO:0007669"/>
    <property type="project" value="TreeGrafter"/>
</dbReference>
<evidence type="ECO:0000256" key="5">
    <source>
        <dbReference type="ARBA" id="ARBA00022824"/>
    </source>
</evidence>
<protein>
    <recommendedName>
        <fullName evidence="4">protein disulfide-isomerase</fullName>
        <ecNumber evidence="4">5.3.4.1</ecNumber>
    </recommendedName>
</protein>
<evidence type="ECO:0000256" key="4">
    <source>
        <dbReference type="ARBA" id="ARBA00012723"/>
    </source>
</evidence>
<dbReference type="GO" id="GO:0034976">
    <property type="term" value="P:response to endoplasmic reticulum stress"/>
    <property type="evidence" value="ECO:0007669"/>
    <property type="project" value="TreeGrafter"/>
</dbReference>
<organism evidence="8 9">
    <name type="scientific">Cannabis sativa</name>
    <name type="common">Hemp</name>
    <name type="synonym">Marijuana</name>
    <dbReference type="NCBI Taxonomy" id="3483"/>
    <lineage>
        <taxon>Eukaryota</taxon>
        <taxon>Viridiplantae</taxon>
        <taxon>Streptophyta</taxon>
        <taxon>Embryophyta</taxon>
        <taxon>Tracheophyta</taxon>
        <taxon>Spermatophyta</taxon>
        <taxon>Magnoliopsida</taxon>
        <taxon>eudicotyledons</taxon>
        <taxon>Gunneridae</taxon>
        <taxon>Pentapetalae</taxon>
        <taxon>rosids</taxon>
        <taxon>fabids</taxon>
        <taxon>Rosales</taxon>
        <taxon>Cannabaceae</taxon>
        <taxon>Cannabis</taxon>
    </lineage>
</organism>
<keyword evidence="7" id="KW-0676">Redox-active center</keyword>
<evidence type="ECO:0000256" key="3">
    <source>
        <dbReference type="ARBA" id="ARBA00006347"/>
    </source>
</evidence>
<dbReference type="Gramene" id="evm.model.02.61">
    <property type="protein sequence ID" value="cds.evm.model.02.61"/>
    <property type="gene ID" value="evm.TU.02.61"/>
</dbReference>
<evidence type="ECO:0000256" key="1">
    <source>
        <dbReference type="ARBA" id="ARBA00001182"/>
    </source>
</evidence>
<evidence type="ECO:0000256" key="6">
    <source>
        <dbReference type="ARBA" id="ARBA00023235"/>
    </source>
</evidence>
<name>A0A803P1T8_CANSA</name>
<sequence>MTSRVSPHLRFLGMVVRMFRNTRDHVKVGIVEYLKKQSGPASAEIKTVEDASGIIEDKKIVIVSARCLCYTLIFLHLQVGVFPKFSGEEFENFMAVVDKLRADYDFAHTTDAKLVPRGESSVTGALVRLLKPFDELFVDSKVLLVDFKSGSFHNPVLLEIDVISYVLLCH</sequence>
<dbReference type="InterPro" id="IPR036249">
    <property type="entry name" value="Thioredoxin-like_sf"/>
</dbReference>
<keyword evidence="6" id="KW-0413">Isomerase</keyword>
<evidence type="ECO:0000256" key="2">
    <source>
        <dbReference type="ARBA" id="ARBA00004319"/>
    </source>
</evidence>
<dbReference type="GO" id="GO:0005788">
    <property type="term" value="C:endoplasmic reticulum lumen"/>
    <property type="evidence" value="ECO:0007669"/>
    <property type="project" value="UniProtKB-SubCell"/>
</dbReference>
<dbReference type="AlphaFoldDB" id="A0A803P1T8"/>
<evidence type="ECO:0000313" key="8">
    <source>
        <dbReference type="EnsemblPlants" id="cds.evm.model.02.61"/>
    </source>
</evidence>
<accession>A0A803P1T8</accession>
<dbReference type="Gene3D" id="3.40.30.10">
    <property type="entry name" value="Glutaredoxin"/>
    <property type="match status" value="2"/>
</dbReference>
<evidence type="ECO:0000313" key="9">
    <source>
        <dbReference type="Proteomes" id="UP000596661"/>
    </source>
</evidence>
<evidence type="ECO:0000256" key="7">
    <source>
        <dbReference type="ARBA" id="ARBA00023284"/>
    </source>
</evidence>
<keyword evidence="5" id="KW-0256">Endoplasmic reticulum</keyword>
<dbReference type="GO" id="GO:0003756">
    <property type="term" value="F:protein disulfide isomerase activity"/>
    <property type="evidence" value="ECO:0007669"/>
    <property type="project" value="UniProtKB-EC"/>
</dbReference>
<dbReference type="PANTHER" id="PTHR18929:SF132">
    <property type="entry name" value="PROTEIN DISULFIDE-ISOMERASE A3"/>
    <property type="match status" value="1"/>
</dbReference>
<dbReference type="EC" id="5.3.4.1" evidence="4"/>
<comment type="similarity">
    <text evidence="3">Belongs to the protein disulfide isomerase family.</text>
</comment>
<dbReference type="SUPFAM" id="SSF52833">
    <property type="entry name" value="Thioredoxin-like"/>
    <property type="match status" value="1"/>
</dbReference>
<reference evidence="8" key="2">
    <citation type="submission" date="2021-03" db="UniProtKB">
        <authorList>
            <consortium name="EnsemblPlants"/>
        </authorList>
    </citation>
    <scope>IDENTIFICATION</scope>
</reference>
<reference evidence="8" key="1">
    <citation type="submission" date="2018-11" db="EMBL/GenBank/DDBJ databases">
        <authorList>
            <person name="Grassa J C."/>
        </authorList>
    </citation>
    <scope>NUCLEOTIDE SEQUENCE [LARGE SCALE GENOMIC DNA]</scope>
</reference>
<keyword evidence="9" id="KW-1185">Reference proteome</keyword>
<comment type="catalytic activity">
    <reaction evidence="1">
        <text>Catalyzes the rearrangement of -S-S- bonds in proteins.</text>
        <dbReference type="EC" id="5.3.4.1"/>
    </reaction>
</comment>
<dbReference type="Proteomes" id="UP000596661">
    <property type="component" value="Chromosome 2"/>
</dbReference>
<dbReference type="EnsemblPlants" id="evm.model.02.61">
    <property type="protein sequence ID" value="cds.evm.model.02.61"/>
    <property type="gene ID" value="evm.TU.02.61"/>
</dbReference>